<dbReference type="InterPro" id="IPR052161">
    <property type="entry name" value="Mycobact_Acyl-CoA_DH"/>
</dbReference>
<dbReference type="Gene3D" id="1.20.140.10">
    <property type="entry name" value="Butyryl-CoA Dehydrogenase, subunit A, domain 3"/>
    <property type="match status" value="1"/>
</dbReference>
<dbReference type="SUPFAM" id="SSF56645">
    <property type="entry name" value="Acyl-CoA dehydrogenase NM domain-like"/>
    <property type="match status" value="1"/>
</dbReference>
<evidence type="ECO:0000256" key="4">
    <source>
        <dbReference type="ARBA" id="ARBA00022827"/>
    </source>
</evidence>
<comment type="caution">
    <text evidence="10">The sequence shown here is derived from an EMBL/GenBank/DDBJ whole genome shotgun (WGS) entry which is preliminary data.</text>
</comment>
<evidence type="ECO:0000313" key="11">
    <source>
        <dbReference type="Proteomes" id="UP000033662"/>
    </source>
</evidence>
<reference evidence="10 11" key="1">
    <citation type="submission" date="2015-03" db="EMBL/GenBank/DDBJ databases">
        <title>Pseudomonas fluorescens 1855-344 Genome sequencing and assembly.</title>
        <authorList>
            <person name="Eng W.W.H."/>
            <person name="Gan H.M."/>
            <person name="Savka M.A."/>
        </authorList>
    </citation>
    <scope>NUCLEOTIDE SEQUENCE [LARGE SCALE GENOMIC DNA]</scope>
    <source>
        <strain evidence="10 11">1855-344</strain>
    </source>
</reference>
<dbReference type="FunFam" id="2.40.110.10:FF:000011">
    <property type="entry name" value="Acyl-CoA dehydrogenase FadE34"/>
    <property type="match status" value="1"/>
</dbReference>
<evidence type="ECO:0000256" key="1">
    <source>
        <dbReference type="ARBA" id="ARBA00001974"/>
    </source>
</evidence>
<dbReference type="InterPro" id="IPR009100">
    <property type="entry name" value="AcylCoA_DH/oxidase_NM_dom_sf"/>
</dbReference>
<accession>A0A0F4XW93</accession>
<sequence>MHSPSETPFDEQVFRAQVREFVEANLAAETRHKVRNGLYLGKADYVGWQKILRAKGWFGATWPSEYGGQDWTVQQEHVFLQECALSAAPMLIPYGINMLGPVLHAFGTEEQKRKYLPGILDSDTWWCQGYSEPNAGSDLASLTTSAIRDGEHFLVNGTKMWTTEAHWADMMHCLVRTDKSGKKQQGITFLLIDMKTLGITVEPIVTLDGVHHTNQVFFDNVRVPVQNVVGEEGDGWTLAKFLLSRERGFIADTGNKMRMMRQIKASVARYAPASADRRAVQRARLARLDASLEALVALEHDYIHAWMEGQDDGIGASVLKVRGTELLQQMTEFWRDTLGPYGACYDPELRKGGAGLTANEPWIQAASVNYAYLYGRCWSIFGGTNEVQRNIIAAMLLRG</sequence>
<name>A0A0F4XW93_9PSED</name>
<dbReference type="InterPro" id="IPR036250">
    <property type="entry name" value="AcylCo_DH-like_C"/>
</dbReference>
<evidence type="ECO:0000256" key="5">
    <source>
        <dbReference type="ARBA" id="ARBA00023002"/>
    </source>
</evidence>
<evidence type="ECO:0000313" key="10">
    <source>
        <dbReference type="EMBL" id="KKA10184.1"/>
    </source>
</evidence>
<dbReference type="Pfam" id="PF02771">
    <property type="entry name" value="Acyl-CoA_dh_N"/>
    <property type="match status" value="1"/>
</dbReference>
<dbReference type="InterPro" id="IPR013786">
    <property type="entry name" value="AcylCoA_DH/ox_N"/>
</dbReference>
<feature type="domain" description="Acyl-CoA oxidase/dehydrogenase middle" evidence="8">
    <location>
        <begin position="127"/>
        <end position="221"/>
    </location>
</feature>
<dbReference type="GO" id="GO:0016627">
    <property type="term" value="F:oxidoreductase activity, acting on the CH-CH group of donors"/>
    <property type="evidence" value="ECO:0007669"/>
    <property type="project" value="InterPro"/>
</dbReference>
<evidence type="ECO:0000256" key="2">
    <source>
        <dbReference type="ARBA" id="ARBA00009347"/>
    </source>
</evidence>
<evidence type="ECO:0000259" key="9">
    <source>
        <dbReference type="Pfam" id="PF02771"/>
    </source>
</evidence>
<dbReference type="OrthoDB" id="9769473at2"/>
<comment type="cofactor">
    <cofactor evidence="1 6">
        <name>FAD</name>
        <dbReference type="ChEBI" id="CHEBI:57692"/>
    </cofactor>
</comment>
<dbReference type="Proteomes" id="UP000033662">
    <property type="component" value="Unassembled WGS sequence"/>
</dbReference>
<dbReference type="InterPro" id="IPR009075">
    <property type="entry name" value="AcylCo_DH/oxidase_C"/>
</dbReference>
<organism evidence="10 11">
    <name type="scientific">Pseudomonas kilonensis</name>
    <dbReference type="NCBI Taxonomy" id="132476"/>
    <lineage>
        <taxon>Bacteria</taxon>
        <taxon>Pseudomonadati</taxon>
        <taxon>Pseudomonadota</taxon>
        <taxon>Gammaproteobacteria</taxon>
        <taxon>Pseudomonadales</taxon>
        <taxon>Pseudomonadaceae</taxon>
        <taxon>Pseudomonas</taxon>
    </lineage>
</organism>
<evidence type="ECO:0000256" key="3">
    <source>
        <dbReference type="ARBA" id="ARBA00022630"/>
    </source>
</evidence>
<keyword evidence="5 6" id="KW-0560">Oxidoreductase</keyword>
<dbReference type="GO" id="GO:0050660">
    <property type="term" value="F:flavin adenine dinucleotide binding"/>
    <property type="evidence" value="ECO:0007669"/>
    <property type="project" value="InterPro"/>
</dbReference>
<dbReference type="InterPro" id="IPR006091">
    <property type="entry name" value="Acyl-CoA_Oxase/DH_mid-dom"/>
</dbReference>
<dbReference type="EMBL" id="JZXC01000001">
    <property type="protein sequence ID" value="KKA10184.1"/>
    <property type="molecule type" value="Genomic_DNA"/>
</dbReference>
<dbReference type="PATRIC" id="fig|132476.4.peg.267"/>
<keyword evidence="4 6" id="KW-0274">FAD</keyword>
<feature type="domain" description="Acyl-CoA dehydrogenase/oxidase N-terminal" evidence="9">
    <location>
        <begin position="10"/>
        <end position="121"/>
    </location>
</feature>
<dbReference type="GO" id="GO:0005886">
    <property type="term" value="C:plasma membrane"/>
    <property type="evidence" value="ECO:0007669"/>
    <property type="project" value="TreeGrafter"/>
</dbReference>
<feature type="domain" description="Acyl-CoA dehydrogenase/oxidase C-terminal" evidence="7">
    <location>
        <begin position="233"/>
        <end position="396"/>
    </location>
</feature>
<keyword evidence="3 6" id="KW-0285">Flavoprotein</keyword>
<dbReference type="AlphaFoldDB" id="A0A0F4XW93"/>
<evidence type="ECO:0000259" key="7">
    <source>
        <dbReference type="Pfam" id="PF00441"/>
    </source>
</evidence>
<dbReference type="PANTHER" id="PTHR43292:SF3">
    <property type="entry name" value="ACYL-COA DEHYDROGENASE FADE29"/>
    <property type="match status" value="1"/>
</dbReference>
<evidence type="ECO:0000256" key="6">
    <source>
        <dbReference type="RuleBase" id="RU362125"/>
    </source>
</evidence>
<gene>
    <name evidence="10" type="ORF">VP02_01215</name>
</gene>
<dbReference type="Pfam" id="PF02770">
    <property type="entry name" value="Acyl-CoA_dh_M"/>
    <property type="match status" value="1"/>
</dbReference>
<dbReference type="InterPro" id="IPR037069">
    <property type="entry name" value="AcylCoA_DH/ox_N_sf"/>
</dbReference>
<proteinExistence type="inferred from homology"/>
<evidence type="ECO:0000259" key="8">
    <source>
        <dbReference type="Pfam" id="PF02770"/>
    </source>
</evidence>
<dbReference type="PANTHER" id="PTHR43292">
    <property type="entry name" value="ACYL-COA DEHYDROGENASE"/>
    <property type="match status" value="1"/>
</dbReference>
<dbReference type="Gene3D" id="2.40.110.10">
    <property type="entry name" value="Butyryl-CoA Dehydrogenase, subunit A, domain 2"/>
    <property type="match status" value="1"/>
</dbReference>
<dbReference type="InterPro" id="IPR046373">
    <property type="entry name" value="Acyl-CoA_Oxase/DH_mid-dom_sf"/>
</dbReference>
<dbReference type="SUPFAM" id="SSF47203">
    <property type="entry name" value="Acyl-CoA dehydrogenase C-terminal domain-like"/>
    <property type="match status" value="1"/>
</dbReference>
<comment type="similarity">
    <text evidence="2 6">Belongs to the acyl-CoA dehydrogenase family.</text>
</comment>
<dbReference type="Gene3D" id="1.10.540.10">
    <property type="entry name" value="Acyl-CoA dehydrogenase/oxidase, N-terminal domain"/>
    <property type="match status" value="1"/>
</dbReference>
<protein>
    <submittedName>
        <fullName evidence="10">Acyl-CoA dehydrogenase</fullName>
    </submittedName>
</protein>
<dbReference type="Pfam" id="PF00441">
    <property type="entry name" value="Acyl-CoA_dh_1"/>
    <property type="match status" value="1"/>
</dbReference>